<protein>
    <submittedName>
        <fullName evidence="2">Uncharacterized protein</fullName>
    </submittedName>
</protein>
<accession>S5M8Q4</accession>
<reference evidence="2 3" key="1">
    <citation type="journal article" date="2013" name="PLoS ONE">
        <title>Characterization of Enterococcus faecalis Phage IME-EF1 and Its Endolysin.</title>
        <authorList>
            <person name="Zhang W."/>
            <person name="Mi Z."/>
            <person name="Yin X."/>
            <person name="Fan H."/>
            <person name="An X."/>
            <person name="Zhang Z."/>
            <person name="Chen J."/>
            <person name="Tong Y."/>
        </authorList>
    </citation>
    <scope>NUCLEOTIDE SEQUENCE [LARGE SCALE GENOMIC DNA]</scope>
</reference>
<keyword evidence="1" id="KW-0812">Transmembrane</keyword>
<name>S5M8Q4_9CAUD</name>
<keyword evidence="1" id="KW-0472">Membrane</keyword>
<keyword evidence="1" id="KW-1133">Transmembrane helix</keyword>
<evidence type="ECO:0000313" key="2">
    <source>
        <dbReference type="EMBL" id="AGR49041.1"/>
    </source>
</evidence>
<keyword evidence="3" id="KW-1185">Reference proteome</keyword>
<dbReference type="RefSeq" id="YP_009603941.1">
    <property type="nucleotide sequence ID" value="NC_041959.1"/>
</dbReference>
<proteinExistence type="predicted"/>
<dbReference type="GeneID" id="40079829"/>
<dbReference type="EMBL" id="KF192053">
    <property type="protein sequence ID" value="AGR49041.1"/>
    <property type="molecule type" value="Genomic_DNA"/>
</dbReference>
<feature type="transmembrane region" description="Helical" evidence="1">
    <location>
        <begin position="7"/>
        <end position="28"/>
    </location>
</feature>
<dbReference type="KEGG" id="vg:40079829"/>
<evidence type="ECO:0000313" key="3">
    <source>
        <dbReference type="Proteomes" id="UP000015088"/>
    </source>
</evidence>
<evidence type="ECO:0000256" key="1">
    <source>
        <dbReference type="SAM" id="Phobius"/>
    </source>
</evidence>
<sequence>MNLFKSMLWAFTTIIIMLVFVFLVELLVAYLSGIWAFVIVLAIIFIILTLAFYSESIL</sequence>
<feature type="transmembrane region" description="Helical" evidence="1">
    <location>
        <begin position="34"/>
        <end position="53"/>
    </location>
</feature>
<dbReference type="Proteomes" id="UP000015088">
    <property type="component" value="Segment"/>
</dbReference>
<organism evidence="2 3">
    <name type="scientific">Enterococcus phage IMEEF1</name>
    <dbReference type="NCBI Taxonomy" id="1351735"/>
    <lineage>
        <taxon>Viruses</taxon>
        <taxon>Duplodnaviria</taxon>
        <taxon>Heunggongvirae</taxon>
        <taxon>Uroviricota</taxon>
        <taxon>Caudoviricetes</taxon>
        <taxon>Saphexavirus</taxon>
        <taxon>Saphexavirus IMEEF1</taxon>
    </lineage>
</organism>